<comment type="function">
    <text evidence="4">Functions in the N-end rule pathway of protein degradation where it conjugates Leu from its aminoacyl-tRNA to the N-termini of proteins containing an N-terminal aspartate or glutamate.</text>
</comment>
<dbReference type="GO" id="GO:0005737">
    <property type="term" value="C:cytoplasm"/>
    <property type="evidence" value="ECO:0007669"/>
    <property type="project" value="UniProtKB-SubCell"/>
</dbReference>
<dbReference type="AlphaFoldDB" id="A0A840RKI7"/>
<dbReference type="PIRSF" id="PIRSF037208">
    <property type="entry name" value="ATE_pro_prd"/>
    <property type="match status" value="1"/>
</dbReference>
<organism evidence="7 8">
    <name type="scientific">Silvimonas terrae</name>
    <dbReference type="NCBI Taxonomy" id="300266"/>
    <lineage>
        <taxon>Bacteria</taxon>
        <taxon>Pseudomonadati</taxon>
        <taxon>Pseudomonadota</taxon>
        <taxon>Betaproteobacteria</taxon>
        <taxon>Neisseriales</taxon>
        <taxon>Chitinibacteraceae</taxon>
        <taxon>Silvimonas</taxon>
    </lineage>
</organism>
<dbReference type="Pfam" id="PF04377">
    <property type="entry name" value="ATE_C"/>
    <property type="match status" value="1"/>
</dbReference>
<keyword evidence="8" id="KW-1185">Reference proteome</keyword>
<dbReference type="NCBIfam" id="NF002341">
    <property type="entry name" value="PRK01305.1-1"/>
    <property type="match status" value="1"/>
</dbReference>
<proteinExistence type="inferred from homology"/>
<comment type="caution">
    <text evidence="7">The sequence shown here is derived from an EMBL/GenBank/DDBJ whole genome shotgun (WGS) entry which is preliminary data.</text>
</comment>
<dbReference type="SUPFAM" id="SSF55729">
    <property type="entry name" value="Acyl-CoA N-acyltransferases (Nat)"/>
    <property type="match status" value="1"/>
</dbReference>
<comment type="catalytic activity">
    <reaction evidence="4">
        <text>N-terminal L-aspartyl-[protein] + L-leucyl-tRNA(Leu) = N-terminal L-leucyl-L-aspartyl-[protein] + tRNA(Leu) + H(+)</text>
        <dbReference type="Rhea" id="RHEA:50420"/>
        <dbReference type="Rhea" id="RHEA-COMP:9613"/>
        <dbReference type="Rhea" id="RHEA-COMP:9622"/>
        <dbReference type="Rhea" id="RHEA-COMP:12669"/>
        <dbReference type="Rhea" id="RHEA-COMP:12674"/>
        <dbReference type="ChEBI" id="CHEBI:15378"/>
        <dbReference type="ChEBI" id="CHEBI:64720"/>
        <dbReference type="ChEBI" id="CHEBI:78442"/>
        <dbReference type="ChEBI" id="CHEBI:78494"/>
        <dbReference type="ChEBI" id="CHEBI:133042"/>
        <dbReference type="EC" id="2.3.2.29"/>
    </reaction>
</comment>
<dbReference type="EMBL" id="JACHHN010000008">
    <property type="protein sequence ID" value="MBB5192742.1"/>
    <property type="molecule type" value="Genomic_DNA"/>
</dbReference>
<evidence type="ECO:0000313" key="7">
    <source>
        <dbReference type="EMBL" id="MBB5192742.1"/>
    </source>
</evidence>
<reference evidence="7 8" key="1">
    <citation type="submission" date="2020-08" db="EMBL/GenBank/DDBJ databases">
        <title>Genomic Encyclopedia of Type Strains, Phase IV (KMG-IV): sequencing the most valuable type-strain genomes for metagenomic binning, comparative biology and taxonomic classification.</title>
        <authorList>
            <person name="Goeker M."/>
        </authorList>
    </citation>
    <scope>NUCLEOTIDE SEQUENCE [LARGE SCALE GENOMIC DNA]</scope>
    <source>
        <strain evidence="7 8">DSM 18233</strain>
    </source>
</reference>
<dbReference type="NCBIfam" id="NF002342">
    <property type="entry name" value="PRK01305.1-3"/>
    <property type="match status" value="1"/>
</dbReference>
<dbReference type="InterPro" id="IPR007472">
    <property type="entry name" value="N-end_Aminoacyl_Trfase_C"/>
</dbReference>
<evidence type="ECO:0000256" key="1">
    <source>
        <dbReference type="ARBA" id="ARBA00022490"/>
    </source>
</evidence>
<dbReference type="GO" id="GO:0071596">
    <property type="term" value="P:ubiquitin-dependent protein catabolic process via the N-end rule pathway"/>
    <property type="evidence" value="ECO:0007669"/>
    <property type="project" value="InterPro"/>
</dbReference>
<keyword evidence="2 4" id="KW-0808">Transferase</keyword>
<name>A0A840RKI7_9NEIS</name>
<accession>A0A840RKI7</accession>
<comment type="subcellular location">
    <subcellularLocation>
        <location evidence="4">Cytoplasm</location>
    </subcellularLocation>
</comment>
<dbReference type="NCBIfam" id="NF002346">
    <property type="entry name" value="PRK01305.2-3"/>
    <property type="match status" value="1"/>
</dbReference>
<comment type="similarity">
    <text evidence="4">Belongs to the R-transferase family. Bpt subfamily.</text>
</comment>
<dbReference type="InterPro" id="IPR007471">
    <property type="entry name" value="N-end_Aminoacyl_Trfase_N"/>
</dbReference>
<dbReference type="InterPro" id="IPR016181">
    <property type="entry name" value="Acyl_CoA_acyltransferase"/>
</dbReference>
<dbReference type="InterPro" id="IPR017138">
    <property type="entry name" value="Asp_Glu_LeuTrfase"/>
</dbReference>
<evidence type="ECO:0000256" key="4">
    <source>
        <dbReference type="HAMAP-Rule" id="MF_00689"/>
    </source>
</evidence>
<keyword evidence="1 4" id="KW-0963">Cytoplasm</keyword>
<protein>
    <recommendedName>
        <fullName evidence="4">Aspartate/glutamate leucyltransferase</fullName>
        <ecNumber evidence="4">2.3.2.29</ecNumber>
    </recommendedName>
</protein>
<dbReference type="HAMAP" id="MF_00689">
    <property type="entry name" value="Bpt"/>
    <property type="match status" value="1"/>
</dbReference>
<evidence type="ECO:0000313" key="8">
    <source>
        <dbReference type="Proteomes" id="UP000543030"/>
    </source>
</evidence>
<dbReference type="InterPro" id="IPR030700">
    <property type="entry name" value="N-end_Aminoacyl_Trfase"/>
</dbReference>
<dbReference type="Pfam" id="PF04376">
    <property type="entry name" value="ATE_N"/>
    <property type="match status" value="1"/>
</dbReference>
<comment type="catalytic activity">
    <reaction evidence="4">
        <text>N-terminal L-glutamyl-[protein] + L-leucyl-tRNA(Leu) = N-terminal L-leucyl-L-glutamyl-[protein] + tRNA(Leu) + H(+)</text>
        <dbReference type="Rhea" id="RHEA:50412"/>
        <dbReference type="Rhea" id="RHEA-COMP:9613"/>
        <dbReference type="Rhea" id="RHEA-COMP:9622"/>
        <dbReference type="Rhea" id="RHEA-COMP:12664"/>
        <dbReference type="Rhea" id="RHEA-COMP:12668"/>
        <dbReference type="ChEBI" id="CHEBI:15378"/>
        <dbReference type="ChEBI" id="CHEBI:64721"/>
        <dbReference type="ChEBI" id="CHEBI:78442"/>
        <dbReference type="ChEBI" id="CHEBI:78494"/>
        <dbReference type="ChEBI" id="CHEBI:133041"/>
        <dbReference type="EC" id="2.3.2.29"/>
    </reaction>
</comment>
<evidence type="ECO:0000259" key="5">
    <source>
        <dbReference type="Pfam" id="PF04376"/>
    </source>
</evidence>
<evidence type="ECO:0000256" key="2">
    <source>
        <dbReference type="ARBA" id="ARBA00022679"/>
    </source>
</evidence>
<evidence type="ECO:0000259" key="6">
    <source>
        <dbReference type="Pfam" id="PF04377"/>
    </source>
</evidence>
<feature type="domain" description="N-end aminoacyl transferase N-terminal" evidence="5">
    <location>
        <begin position="18"/>
        <end position="88"/>
    </location>
</feature>
<keyword evidence="3 4" id="KW-0012">Acyltransferase</keyword>
<evidence type="ECO:0000256" key="3">
    <source>
        <dbReference type="ARBA" id="ARBA00023315"/>
    </source>
</evidence>
<feature type="domain" description="N-end rule aminoacyl transferase C-terminal" evidence="6">
    <location>
        <begin position="109"/>
        <end position="229"/>
    </location>
</feature>
<dbReference type="EC" id="2.3.2.29" evidence="4"/>
<dbReference type="PANTHER" id="PTHR21367">
    <property type="entry name" value="ARGININE-TRNA-PROTEIN TRANSFERASE 1"/>
    <property type="match status" value="1"/>
</dbReference>
<dbReference type="GO" id="GO:0008914">
    <property type="term" value="F:leucyl-tRNA--protein transferase activity"/>
    <property type="evidence" value="ECO:0007669"/>
    <property type="project" value="UniProtKB-UniRule"/>
</dbReference>
<dbReference type="Proteomes" id="UP000543030">
    <property type="component" value="Unassembled WGS sequence"/>
</dbReference>
<dbReference type="RefSeq" id="WP_184102415.1">
    <property type="nucleotide sequence ID" value="NZ_JACHHN010000008.1"/>
</dbReference>
<dbReference type="PANTHER" id="PTHR21367:SF1">
    <property type="entry name" value="ARGINYL-TRNA--PROTEIN TRANSFERASE 1"/>
    <property type="match status" value="1"/>
</dbReference>
<gene>
    <name evidence="4" type="primary">bpt</name>
    <name evidence="7" type="ORF">HNQ50_003496</name>
</gene>
<sequence>MNPRGHTLQLQFYATTSYPCSYLPERMARSQVAVPSELIDARTYSQLVLHGFRRSGQFVYRPHCDHCQACVPVRIPAAEFVADRSQRRAQKQHGNLRTRLLGLEYSEAHFQLYQRYQLIRHAGGGMDQDNREQYENFILKSNVASFLAEFRDDTGVRMVSLIDQLDDGLSSVYTFYDPDVEGASYGVFNILWQVGLARQLGLPYLYLGYWIEDCRKMAYKTRYQPMEGLVNGEWQRLPATPPKAADDHRRIITLQQK</sequence>
<dbReference type="GO" id="GO:0004057">
    <property type="term" value="F:arginyl-tRNA--protein transferase activity"/>
    <property type="evidence" value="ECO:0007669"/>
    <property type="project" value="InterPro"/>
</dbReference>